<dbReference type="AlphaFoldDB" id="K3WJ55"/>
<reference evidence="3" key="1">
    <citation type="journal article" date="2010" name="Genome Biol.">
        <title>Genome sequence of the necrotrophic plant pathogen Pythium ultimum reveals original pathogenicity mechanisms and effector repertoire.</title>
        <authorList>
            <person name="Levesque C.A."/>
            <person name="Brouwer H."/>
            <person name="Cano L."/>
            <person name="Hamilton J.P."/>
            <person name="Holt C."/>
            <person name="Huitema E."/>
            <person name="Raffaele S."/>
            <person name="Robideau G.P."/>
            <person name="Thines M."/>
            <person name="Win J."/>
            <person name="Zerillo M.M."/>
            <person name="Beakes G.W."/>
            <person name="Boore J.L."/>
            <person name="Busam D."/>
            <person name="Dumas B."/>
            <person name="Ferriera S."/>
            <person name="Fuerstenberg S.I."/>
            <person name="Gachon C.M."/>
            <person name="Gaulin E."/>
            <person name="Govers F."/>
            <person name="Grenville-Briggs L."/>
            <person name="Horner N."/>
            <person name="Hostetler J."/>
            <person name="Jiang R.H."/>
            <person name="Johnson J."/>
            <person name="Krajaejun T."/>
            <person name="Lin H."/>
            <person name="Meijer H.J."/>
            <person name="Moore B."/>
            <person name="Morris P."/>
            <person name="Phuntmart V."/>
            <person name="Puiu D."/>
            <person name="Shetty J."/>
            <person name="Stajich J.E."/>
            <person name="Tripathy S."/>
            <person name="Wawra S."/>
            <person name="van West P."/>
            <person name="Whitty B.R."/>
            <person name="Coutinho P.M."/>
            <person name="Henrissat B."/>
            <person name="Martin F."/>
            <person name="Thomas P.D."/>
            <person name="Tyler B.M."/>
            <person name="De Vries R.P."/>
            <person name="Kamoun S."/>
            <person name="Yandell M."/>
            <person name="Tisserat N."/>
            <person name="Buell C.R."/>
        </authorList>
    </citation>
    <scope>NUCLEOTIDE SEQUENCE</scope>
    <source>
        <strain evidence="3">DAOM:BR144</strain>
    </source>
</reference>
<evidence type="ECO:0000313" key="2">
    <source>
        <dbReference type="EnsemblProtists" id="PYU1_T004997"/>
    </source>
</evidence>
<protein>
    <submittedName>
        <fullName evidence="2">Uncharacterized protein</fullName>
    </submittedName>
</protein>
<reference evidence="3" key="2">
    <citation type="submission" date="2010-04" db="EMBL/GenBank/DDBJ databases">
        <authorList>
            <person name="Buell R."/>
            <person name="Hamilton J."/>
            <person name="Hostetler J."/>
        </authorList>
    </citation>
    <scope>NUCLEOTIDE SEQUENCE [LARGE SCALE GENOMIC DNA]</scope>
    <source>
        <strain evidence="3">DAOM:BR144</strain>
    </source>
</reference>
<dbReference type="EMBL" id="GL376564">
    <property type="status" value="NOT_ANNOTATED_CDS"/>
    <property type="molecule type" value="Genomic_DNA"/>
</dbReference>
<proteinExistence type="predicted"/>
<dbReference type="STRING" id="431595.K3WJ55"/>
<feature type="compositionally biased region" description="Low complexity" evidence="1">
    <location>
        <begin position="181"/>
        <end position="192"/>
    </location>
</feature>
<feature type="region of interest" description="Disordered" evidence="1">
    <location>
        <begin position="152"/>
        <end position="208"/>
    </location>
</feature>
<dbReference type="PANTHER" id="PTHR33324:SF2">
    <property type="entry name" value="MYB_SANT-LIKE DNA-BINDING DOMAIN-CONTAINING PROTEIN"/>
    <property type="match status" value="1"/>
</dbReference>
<sequence>MTRKQQILWDADESVAGGKTSIAILLEWLSAPGNYFRWKHGYTQEDGPLEPLTPKIELLREILGILASHGITHRLATDLRSKINTLKRNYIQAALFLRKHEAAKRSQGNSERAVAVNDDADARAMAHVYTLCRYFDTLHPVMKDDVDDVAAASVSSSDGSKKMRKKKTPSGDENEDEYAFSDGDSSLESSSSPVQKRHREEGANKGHLSLRELKKRKYELEVANLEYDSEVKRLQVARERVKTVQEVVLGRKRLQDAGISMHDIDVILPARFADAEY</sequence>
<reference evidence="2" key="3">
    <citation type="submission" date="2015-02" db="UniProtKB">
        <authorList>
            <consortium name="EnsemblProtists"/>
        </authorList>
    </citation>
    <scope>IDENTIFICATION</scope>
    <source>
        <strain evidence="2">DAOM BR144</strain>
    </source>
</reference>
<dbReference type="Proteomes" id="UP000019132">
    <property type="component" value="Unassembled WGS sequence"/>
</dbReference>
<dbReference type="eggNOG" id="ENOG502SEHU">
    <property type="taxonomic scope" value="Eukaryota"/>
</dbReference>
<evidence type="ECO:0000256" key="1">
    <source>
        <dbReference type="SAM" id="MobiDB-lite"/>
    </source>
</evidence>
<keyword evidence="3" id="KW-1185">Reference proteome</keyword>
<feature type="compositionally biased region" description="Basic and acidic residues" evidence="1">
    <location>
        <begin position="198"/>
        <end position="208"/>
    </location>
</feature>
<accession>K3WJ55</accession>
<name>K3WJ55_GLOUD</name>
<dbReference type="EnsemblProtists" id="PYU1_T004997">
    <property type="protein sequence ID" value="PYU1_T004997"/>
    <property type="gene ID" value="PYU1_G004986"/>
</dbReference>
<dbReference type="InParanoid" id="K3WJ55"/>
<dbReference type="VEuPathDB" id="FungiDB:PYU1_G004986"/>
<organism evidence="2 3">
    <name type="scientific">Globisporangium ultimum (strain ATCC 200006 / CBS 805.95 / DAOM BR144)</name>
    <name type="common">Pythium ultimum</name>
    <dbReference type="NCBI Taxonomy" id="431595"/>
    <lineage>
        <taxon>Eukaryota</taxon>
        <taxon>Sar</taxon>
        <taxon>Stramenopiles</taxon>
        <taxon>Oomycota</taxon>
        <taxon>Peronosporomycetes</taxon>
        <taxon>Pythiales</taxon>
        <taxon>Pythiaceae</taxon>
        <taxon>Globisporangium</taxon>
    </lineage>
</organism>
<dbReference type="HOGENOM" id="CLU_048374_1_0_1"/>
<evidence type="ECO:0000313" key="3">
    <source>
        <dbReference type="Proteomes" id="UP000019132"/>
    </source>
</evidence>
<dbReference type="PANTHER" id="PTHR33324">
    <property type="entry name" value="EXPRESSED PROTEIN"/>
    <property type="match status" value="1"/>
</dbReference>